<dbReference type="RefSeq" id="WP_377942173.1">
    <property type="nucleotide sequence ID" value="NZ_JBHUCX010000018.1"/>
</dbReference>
<sequence length="160" mass="18209">MPDTSVNLIEPNDKEFDSIKKIASSLDIAPVENEFVILDQAHNVRMELPYTLYRVLVDAAQQLAKGNTVGVLHYEQAVTTQQAAEILQVSRPYVVKLLEEGEIPFYMVGSHRRISLKDVLDYKTRRDAHRKSKLVELYQASNDAGLYDIDNFPQDDEDAE</sequence>
<proteinExistence type="predicted"/>
<accession>A0ABW4JD63</accession>
<evidence type="ECO:0000313" key="3">
    <source>
        <dbReference type="Proteomes" id="UP001597079"/>
    </source>
</evidence>
<gene>
    <name evidence="2" type="ORF">ACFSB2_06260</name>
</gene>
<evidence type="ECO:0000259" key="1">
    <source>
        <dbReference type="Pfam" id="PF12728"/>
    </source>
</evidence>
<protein>
    <submittedName>
        <fullName evidence="2">Helix-turn-helix domain-containing protein</fullName>
    </submittedName>
</protein>
<reference evidence="3" key="1">
    <citation type="journal article" date="2019" name="Int. J. Syst. Evol. Microbiol.">
        <title>The Global Catalogue of Microorganisms (GCM) 10K type strain sequencing project: providing services to taxonomists for standard genome sequencing and annotation.</title>
        <authorList>
            <consortium name="The Broad Institute Genomics Platform"/>
            <consortium name="The Broad Institute Genome Sequencing Center for Infectious Disease"/>
            <person name="Wu L."/>
            <person name="Ma J."/>
        </authorList>
    </citation>
    <scope>NUCLEOTIDE SEQUENCE [LARGE SCALE GENOMIC DNA]</scope>
    <source>
        <strain evidence="3">CGMCC 1.12286</strain>
    </source>
</reference>
<evidence type="ECO:0000313" key="2">
    <source>
        <dbReference type="EMBL" id="MFD1674309.1"/>
    </source>
</evidence>
<keyword evidence="3" id="KW-1185">Reference proteome</keyword>
<name>A0ABW4JD63_9BACL</name>
<dbReference type="EMBL" id="JBHUCX010000018">
    <property type="protein sequence ID" value="MFD1674309.1"/>
    <property type="molecule type" value="Genomic_DNA"/>
</dbReference>
<dbReference type="InterPro" id="IPR010093">
    <property type="entry name" value="SinI_DNA-bd"/>
</dbReference>
<dbReference type="InterPro" id="IPR041657">
    <property type="entry name" value="HTH_17"/>
</dbReference>
<dbReference type="Pfam" id="PF12728">
    <property type="entry name" value="HTH_17"/>
    <property type="match status" value="1"/>
</dbReference>
<feature type="domain" description="Helix-turn-helix" evidence="1">
    <location>
        <begin position="79"/>
        <end position="126"/>
    </location>
</feature>
<comment type="caution">
    <text evidence="2">The sequence shown here is derived from an EMBL/GenBank/DDBJ whole genome shotgun (WGS) entry which is preliminary data.</text>
</comment>
<organism evidence="2 3">
    <name type="scientific">Alicyclobacillus fodiniaquatilis</name>
    <dbReference type="NCBI Taxonomy" id="1661150"/>
    <lineage>
        <taxon>Bacteria</taxon>
        <taxon>Bacillati</taxon>
        <taxon>Bacillota</taxon>
        <taxon>Bacilli</taxon>
        <taxon>Bacillales</taxon>
        <taxon>Alicyclobacillaceae</taxon>
        <taxon>Alicyclobacillus</taxon>
    </lineage>
</organism>
<dbReference type="Proteomes" id="UP001597079">
    <property type="component" value="Unassembled WGS sequence"/>
</dbReference>
<dbReference type="NCBIfam" id="TIGR01764">
    <property type="entry name" value="excise"/>
    <property type="match status" value="1"/>
</dbReference>